<protein>
    <submittedName>
        <fullName evidence="9">DAG1 domain-containing protein</fullName>
    </submittedName>
</protein>
<feature type="compositionally biased region" description="Low complexity" evidence="5">
    <location>
        <begin position="52"/>
        <end position="89"/>
    </location>
</feature>
<dbReference type="Proteomes" id="UP000095287">
    <property type="component" value="Unplaced"/>
</dbReference>
<reference evidence="9" key="1">
    <citation type="submission" date="2016-11" db="UniProtKB">
        <authorList>
            <consortium name="WormBaseParasite"/>
        </authorList>
    </citation>
    <scope>IDENTIFICATION</scope>
</reference>
<feature type="transmembrane region" description="Helical" evidence="6">
    <location>
        <begin position="126"/>
        <end position="153"/>
    </location>
</feature>
<dbReference type="PANTHER" id="PTHR15549">
    <property type="entry name" value="PAIRED IMMUNOGLOBULIN-LIKE TYPE 2 RECEPTOR"/>
    <property type="match status" value="1"/>
</dbReference>
<keyword evidence="8" id="KW-1185">Reference proteome</keyword>
<evidence type="ECO:0000256" key="7">
    <source>
        <dbReference type="SAM" id="SignalP"/>
    </source>
</evidence>
<keyword evidence="3 6" id="KW-1133">Transmembrane helix</keyword>
<keyword evidence="7" id="KW-0732">Signal</keyword>
<feature type="signal peptide" evidence="7">
    <location>
        <begin position="1"/>
        <end position="21"/>
    </location>
</feature>
<evidence type="ECO:0000256" key="2">
    <source>
        <dbReference type="ARBA" id="ARBA00022692"/>
    </source>
</evidence>
<feature type="region of interest" description="Disordered" evidence="5">
    <location>
        <begin position="42"/>
        <end position="99"/>
    </location>
</feature>
<feature type="chain" id="PRO_5009311966" evidence="7">
    <location>
        <begin position="22"/>
        <end position="241"/>
    </location>
</feature>
<accession>A0A1I7YBT4</accession>
<evidence type="ECO:0000313" key="8">
    <source>
        <dbReference type="Proteomes" id="UP000095287"/>
    </source>
</evidence>
<evidence type="ECO:0000256" key="5">
    <source>
        <dbReference type="SAM" id="MobiDB-lite"/>
    </source>
</evidence>
<dbReference type="WBParaSite" id="L893_g14779.t1">
    <property type="protein sequence ID" value="L893_g14779.t1"/>
    <property type="gene ID" value="L893_g14779"/>
</dbReference>
<evidence type="ECO:0000313" key="9">
    <source>
        <dbReference type="WBParaSite" id="L893_g14779.t1"/>
    </source>
</evidence>
<comment type="subcellular location">
    <subcellularLocation>
        <location evidence="1">Membrane</location>
        <topology evidence="1">Single-pass membrane protein</topology>
    </subcellularLocation>
</comment>
<dbReference type="InterPro" id="IPR051694">
    <property type="entry name" value="Immunoregulatory_rcpt-like"/>
</dbReference>
<keyword evidence="4 6" id="KW-0472">Membrane</keyword>
<dbReference type="AlphaFoldDB" id="A0A1I7YBT4"/>
<evidence type="ECO:0000256" key="6">
    <source>
        <dbReference type="SAM" id="Phobius"/>
    </source>
</evidence>
<organism evidence="8 9">
    <name type="scientific">Steinernema glaseri</name>
    <dbReference type="NCBI Taxonomy" id="37863"/>
    <lineage>
        <taxon>Eukaryota</taxon>
        <taxon>Metazoa</taxon>
        <taxon>Ecdysozoa</taxon>
        <taxon>Nematoda</taxon>
        <taxon>Chromadorea</taxon>
        <taxon>Rhabditida</taxon>
        <taxon>Tylenchina</taxon>
        <taxon>Panagrolaimomorpha</taxon>
        <taxon>Strongyloidoidea</taxon>
        <taxon>Steinernematidae</taxon>
        <taxon>Steinernema</taxon>
    </lineage>
</organism>
<sequence length="241" mass="26116">MRIRILVGVSVIFLLCAFGDADMSLDVSGLLNNGTDTGLDDSFLPALAPNGTTTEVSEPVTTTSTKTPTTTSTKPPTTSKAKPTPKQTSRTSRKQTRLTSTSLAPIDIEKVSTTEATSTDASSEDISVLAIVLIVVGSVAASVVLLIAVFFCWKKRKLCFKGKLTENLSLSQAPMKNMFYKEGQFEQMGPLKIKKMLTEPEPHVLLTPDIDPPDDDKHFIWDEPGNKVFETGPVVEEVIVN</sequence>
<keyword evidence="2 6" id="KW-0812">Transmembrane</keyword>
<dbReference type="GO" id="GO:0071944">
    <property type="term" value="C:cell periphery"/>
    <property type="evidence" value="ECO:0007669"/>
    <property type="project" value="UniProtKB-ARBA"/>
</dbReference>
<evidence type="ECO:0000256" key="1">
    <source>
        <dbReference type="ARBA" id="ARBA00004167"/>
    </source>
</evidence>
<name>A0A1I7YBT4_9BILA</name>
<evidence type="ECO:0000256" key="4">
    <source>
        <dbReference type="ARBA" id="ARBA00023136"/>
    </source>
</evidence>
<proteinExistence type="predicted"/>
<evidence type="ECO:0000256" key="3">
    <source>
        <dbReference type="ARBA" id="ARBA00022989"/>
    </source>
</evidence>
<dbReference type="GO" id="GO:0016020">
    <property type="term" value="C:membrane"/>
    <property type="evidence" value="ECO:0007669"/>
    <property type="project" value="UniProtKB-SubCell"/>
</dbReference>